<dbReference type="PANTHER" id="PTHR30193">
    <property type="entry name" value="ABC TRANSPORTER PERMEASE PROTEIN"/>
    <property type="match status" value="1"/>
</dbReference>
<feature type="domain" description="ABC transmembrane type-1" evidence="9">
    <location>
        <begin position="99"/>
        <end position="316"/>
    </location>
</feature>
<name>A0A917UAI9_9ACTN</name>
<dbReference type="InterPro" id="IPR035906">
    <property type="entry name" value="MetI-like_sf"/>
</dbReference>
<keyword evidence="11" id="KW-1185">Reference proteome</keyword>
<dbReference type="EMBL" id="BMPI01000054">
    <property type="protein sequence ID" value="GGM66630.1"/>
    <property type="molecule type" value="Genomic_DNA"/>
</dbReference>
<feature type="transmembrane region" description="Helical" evidence="7">
    <location>
        <begin position="300"/>
        <end position="320"/>
    </location>
</feature>
<feature type="transmembrane region" description="Helical" evidence="7">
    <location>
        <begin position="238"/>
        <end position="258"/>
    </location>
</feature>
<organism evidence="10 11">
    <name type="scientific">Dactylosporangium sucinum</name>
    <dbReference type="NCBI Taxonomy" id="1424081"/>
    <lineage>
        <taxon>Bacteria</taxon>
        <taxon>Bacillati</taxon>
        <taxon>Actinomycetota</taxon>
        <taxon>Actinomycetes</taxon>
        <taxon>Micromonosporales</taxon>
        <taxon>Micromonosporaceae</taxon>
        <taxon>Dactylosporangium</taxon>
    </lineage>
</organism>
<evidence type="ECO:0000256" key="1">
    <source>
        <dbReference type="ARBA" id="ARBA00004651"/>
    </source>
</evidence>
<evidence type="ECO:0000313" key="11">
    <source>
        <dbReference type="Proteomes" id="UP000642070"/>
    </source>
</evidence>
<dbReference type="Proteomes" id="UP000642070">
    <property type="component" value="Unassembled WGS sequence"/>
</dbReference>
<dbReference type="GO" id="GO:0055085">
    <property type="term" value="P:transmembrane transport"/>
    <property type="evidence" value="ECO:0007669"/>
    <property type="project" value="InterPro"/>
</dbReference>
<feature type="region of interest" description="Disordered" evidence="8">
    <location>
        <begin position="1"/>
        <end position="27"/>
    </location>
</feature>
<evidence type="ECO:0000256" key="2">
    <source>
        <dbReference type="ARBA" id="ARBA00022448"/>
    </source>
</evidence>
<feature type="transmembrane region" description="Helical" evidence="7">
    <location>
        <begin position="103"/>
        <end position="124"/>
    </location>
</feature>
<dbReference type="SUPFAM" id="SSF161098">
    <property type="entry name" value="MetI-like"/>
    <property type="match status" value="1"/>
</dbReference>
<reference evidence="10" key="1">
    <citation type="journal article" date="2014" name="Int. J. Syst. Evol. Microbiol.">
        <title>Complete genome sequence of Corynebacterium casei LMG S-19264T (=DSM 44701T), isolated from a smear-ripened cheese.</title>
        <authorList>
            <consortium name="US DOE Joint Genome Institute (JGI-PGF)"/>
            <person name="Walter F."/>
            <person name="Albersmeier A."/>
            <person name="Kalinowski J."/>
            <person name="Ruckert C."/>
        </authorList>
    </citation>
    <scope>NUCLEOTIDE SEQUENCE</scope>
    <source>
        <strain evidence="10">JCM 19831</strain>
    </source>
</reference>
<comment type="similarity">
    <text evidence="7">Belongs to the binding-protein-dependent transport system permease family.</text>
</comment>
<evidence type="ECO:0000256" key="3">
    <source>
        <dbReference type="ARBA" id="ARBA00022475"/>
    </source>
</evidence>
<dbReference type="Gene3D" id="1.10.3720.10">
    <property type="entry name" value="MetI-like"/>
    <property type="match status" value="1"/>
</dbReference>
<keyword evidence="5 7" id="KW-1133">Transmembrane helix</keyword>
<gene>
    <name evidence="10" type="primary">cebF</name>
    <name evidence="10" type="ORF">GCM10007977_080310</name>
</gene>
<evidence type="ECO:0000256" key="4">
    <source>
        <dbReference type="ARBA" id="ARBA00022692"/>
    </source>
</evidence>
<evidence type="ECO:0000256" key="7">
    <source>
        <dbReference type="RuleBase" id="RU363032"/>
    </source>
</evidence>
<sequence>MTTNVGEFSGPRHGRASHQAPDKPPQRRSVRFGRFDLKVSPYLFVAPFFLLFAVFGAYPLVYTAVLSLRKNTLTGGDAGFVGLENYTKVLTDQHFWVVLGNTFGLFIVSTVPQLIFALMIASWLNKKMRARTAIRMGVLIPNITSVAAVGIVFGLIFADRYGLANWLIQSVGFDPVEWRNHRWSSWTAIAFMVDWRWTGYNALIYLAAMQAIPKELYESASLDGASAIRRFWRITVPLIQPTILFTVIISTIGGMQLFTEPLLFNYGRIQGGSLNEFQTVAMYIYETTFTNNFNVGRGAAISWLLFLIILIFALVNFMLVRRSVKGTTS</sequence>
<dbReference type="PROSITE" id="PS50928">
    <property type="entry name" value="ABC_TM1"/>
    <property type="match status" value="1"/>
</dbReference>
<dbReference type="InterPro" id="IPR051393">
    <property type="entry name" value="ABC_transporter_permease"/>
</dbReference>
<dbReference type="Pfam" id="PF00528">
    <property type="entry name" value="BPD_transp_1"/>
    <property type="match status" value="1"/>
</dbReference>
<dbReference type="AlphaFoldDB" id="A0A917UAI9"/>
<keyword evidence="4 7" id="KW-0812">Transmembrane</keyword>
<keyword evidence="3" id="KW-1003">Cell membrane</keyword>
<evidence type="ECO:0000256" key="5">
    <source>
        <dbReference type="ARBA" id="ARBA00022989"/>
    </source>
</evidence>
<dbReference type="PANTHER" id="PTHR30193:SF37">
    <property type="entry name" value="INNER MEMBRANE ABC TRANSPORTER PERMEASE PROTEIN YCJO"/>
    <property type="match status" value="1"/>
</dbReference>
<proteinExistence type="inferred from homology"/>
<dbReference type="CDD" id="cd06261">
    <property type="entry name" value="TM_PBP2"/>
    <property type="match status" value="1"/>
</dbReference>
<keyword evidence="6 7" id="KW-0472">Membrane</keyword>
<feature type="transmembrane region" description="Helical" evidence="7">
    <location>
        <begin position="41"/>
        <end position="61"/>
    </location>
</feature>
<comment type="caution">
    <text evidence="10">The sequence shown here is derived from an EMBL/GenBank/DDBJ whole genome shotgun (WGS) entry which is preliminary data.</text>
</comment>
<dbReference type="RefSeq" id="WP_190255298.1">
    <property type="nucleotide sequence ID" value="NZ_BMPI01000054.1"/>
</dbReference>
<protein>
    <submittedName>
        <fullName evidence="10">Sugar ABC transporter permease</fullName>
    </submittedName>
</protein>
<reference evidence="10" key="2">
    <citation type="submission" date="2020-09" db="EMBL/GenBank/DDBJ databases">
        <authorList>
            <person name="Sun Q."/>
            <person name="Ohkuma M."/>
        </authorList>
    </citation>
    <scope>NUCLEOTIDE SEQUENCE</scope>
    <source>
        <strain evidence="10">JCM 19831</strain>
    </source>
</reference>
<dbReference type="InterPro" id="IPR000515">
    <property type="entry name" value="MetI-like"/>
</dbReference>
<evidence type="ECO:0000259" key="9">
    <source>
        <dbReference type="PROSITE" id="PS50928"/>
    </source>
</evidence>
<accession>A0A917UAI9</accession>
<feature type="transmembrane region" description="Helical" evidence="7">
    <location>
        <begin position="183"/>
        <end position="208"/>
    </location>
</feature>
<dbReference type="GO" id="GO:0005886">
    <property type="term" value="C:plasma membrane"/>
    <property type="evidence" value="ECO:0007669"/>
    <property type="project" value="UniProtKB-SubCell"/>
</dbReference>
<evidence type="ECO:0000256" key="6">
    <source>
        <dbReference type="ARBA" id="ARBA00023136"/>
    </source>
</evidence>
<keyword evidence="2 7" id="KW-0813">Transport</keyword>
<evidence type="ECO:0000313" key="10">
    <source>
        <dbReference type="EMBL" id="GGM66630.1"/>
    </source>
</evidence>
<comment type="subcellular location">
    <subcellularLocation>
        <location evidence="1 7">Cell membrane</location>
        <topology evidence="1 7">Multi-pass membrane protein</topology>
    </subcellularLocation>
</comment>
<feature type="transmembrane region" description="Helical" evidence="7">
    <location>
        <begin position="136"/>
        <end position="158"/>
    </location>
</feature>
<evidence type="ECO:0000256" key="8">
    <source>
        <dbReference type="SAM" id="MobiDB-lite"/>
    </source>
</evidence>